<reference evidence="2 3" key="1">
    <citation type="submission" date="2014-04" db="EMBL/GenBank/DDBJ databases">
        <authorList>
            <person name="Sears C."/>
            <person name="Carroll K."/>
            <person name="Sack B.R."/>
            <person name="Qadri F."/>
            <person name="Myers L.L."/>
            <person name="Chung G.-T."/>
            <person name="Escheverria P."/>
            <person name="Fraser C.M."/>
            <person name="Sadzewicz L."/>
            <person name="Shefchek K.A."/>
            <person name="Tallon L."/>
            <person name="Das S.P."/>
            <person name="Daugherty S."/>
            <person name="Mongodin E.F."/>
        </authorList>
    </citation>
    <scope>NUCLEOTIDE SEQUENCE [LARGE SCALE GENOMIC DNA]</scope>
    <source>
        <strain evidence="2 3">3978 T3 ii</strain>
    </source>
</reference>
<name>A0A078S1Z3_BACUN</name>
<evidence type="ECO:0000256" key="1">
    <source>
        <dbReference type="SAM" id="SignalP"/>
    </source>
</evidence>
<proteinExistence type="predicted"/>
<feature type="signal peptide" evidence="1">
    <location>
        <begin position="1"/>
        <end position="20"/>
    </location>
</feature>
<keyword evidence="1" id="KW-0732">Signal</keyword>
<feature type="chain" id="PRO_5001745194" evidence="1">
    <location>
        <begin position="21"/>
        <end position="46"/>
    </location>
</feature>
<dbReference type="EMBL" id="JNHN01000167">
    <property type="protein sequence ID" value="KDS51704.1"/>
    <property type="molecule type" value="Genomic_DNA"/>
</dbReference>
<dbReference type="AlphaFoldDB" id="A0A078S1Z3"/>
<feature type="non-terminal residue" evidence="2">
    <location>
        <position position="46"/>
    </location>
</feature>
<organism evidence="2 3">
    <name type="scientific">Bacteroides uniformis str. 3978 T3 ii</name>
    <dbReference type="NCBI Taxonomy" id="1339349"/>
    <lineage>
        <taxon>Bacteria</taxon>
        <taxon>Pseudomonadati</taxon>
        <taxon>Bacteroidota</taxon>
        <taxon>Bacteroidia</taxon>
        <taxon>Bacteroidales</taxon>
        <taxon>Bacteroidaceae</taxon>
        <taxon>Bacteroides</taxon>
    </lineage>
</organism>
<evidence type="ECO:0000313" key="3">
    <source>
        <dbReference type="Proteomes" id="UP000028013"/>
    </source>
</evidence>
<evidence type="ECO:0000313" key="2">
    <source>
        <dbReference type="EMBL" id="KDS51704.1"/>
    </source>
</evidence>
<gene>
    <name evidence="2" type="ORF">M094_0360</name>
</gene>
<sequence length="46" mass="4922">MKRLITFCIISFGMLTASMAAEKHPADYVNPFVGTTNFGTTNPGAV</sequence>
<accession>A0A078S1Z3</accession>
<comment type="caution">
    <text evidence="2">The sequence shown here is derived from an EMBL/GenBank/DDBJ whole genome shotgun (WGS) entry which is preliminary data.</text>
</comment>
<dbReference type="Proteomes" id="UP000028013">
    <property type="component" value="Unassembled WGS sequence"/>
</dbReference>
<protein>
    <submittedName>
        <fullName evidence="2">Uncharacterized protein</fullName>
    </submittedName>
</protein>